<proteinExistence type="predicted"/>
<protein>
    <submittedName>
        <fullName evidence="4">Transcriptional regulator, TetR family</fullName>
    </submittedName>
</protein>
<feature type="domain" description="HTH tetR-type" evidence="3">
    <location>
        <begin position="15"/>
        <end position="75"/>
    </location>
</feature>
<dbReference type="Pfam" id="PF00440">
    <property type="entry name" value="TetR_N"/>
    <property type="match status" value="1"/>
</dbReference>
<dbReference type="GO" id="GO:0003677">
    <property type="term" value="F:DNA binding"/>
    <property type="evidence" value="ECO:0007669"/>
    <property type="project" value="UniProtKB-UniRule"/>
</dbReference>
<dbReference type="AlphaFoldDB" id="A0A239BI95"/>
<evidence type="ECO:0000313" key="4">
    <source>
        <dbReference type="EMBL" id="SNS07877.1"/>
    </source>
</evidence>
<feature type="DNA-binding region" description="H-T-H motif" evidence="2">
    <location>
        <begin position="38"/>
        <end position="57"/>
    </location>
</feature>
<dbReference type="InterPro" id="IPR009057">
    <property type="entry name" value="Homeodomain-like_sf"/>
</dbReference>
<dbReference type="Proteomes" id="UP000198304">
    <property type="component" value="Unassembled WGS sequence"/>
</dbReference>
<name>A0A239BI95_9FIRM</name>
<dbReference type="Gene3D" id="1.10.357.10">
    <property type="entry name" value="Tetracycline Repressor, domain 2"/>
    <property type="match status" value="1"/>
</dbReference>
<dbReference type="InterPro" id="IPR001647">
    <property type="entry name" value="HTH_TetR"/>
</dbReference>
<dbReference type="SUPFAM" id="SSF46689">
    <property type="entry name" value="Homeodomain-like"/>
    <property type="match status" value="1"/>
</dbReference>
<evidence type="ECO:0000256" key="1">
    <source>
        <dbReference type="ARBA" id="ARBA00023125"/>
    </source>
</evidence>
<keyword evidence="1 2" id="KW-0238">DNA-binding</keyword>
<dbReference type="PROSITE" id="PS50977">
    <property type="entry name" value="HTH_TETR_2"/>
    <property type="match status" value="1"/>
</dbReference>
<evidence type="ECO:0000313" key="5">
    <source>
        <dbReference type="Proteomes" id="UP000198304"/>
    </source>
</evidence>
<sequence>MVMNVEIDKKEIQKRRMMSYFIEATNEIIEKEGLEAVTVRKVADIAGYNSATLYNYFENLEHLIFFASMKYLKEYALALPAYVEGYKNALDKYLRIWKCFSHYAFTNPKIYNIIFFESFSSSLKDSIKEYYAIFPEELVTESEDLLTMLLEQNIYHRNISILKPCVKEGFIEERYLEEINEMTLLILQGMFLKIFQQQVNYTVDEAVEKTLNYIQHTIKAYGKLDV</sequence>
<reference evidence="4 5" key="1">
    <citation type="submission" date="2017-06" db="EMBL/GenBank/DDBJ databases">
        <authorList>
            <person name="Kim H.J."/>
            <person name="Triplett B.A."/>
        </authorList>
    </citation>
    <scope>NUCLEOTIDE SEQUENCE [LARGE SCALE GENOMIC DNA]</scope>
    <source>
        <strain evidence="4 5">SCA</strain>
    </source>
</reference>
<gene>
    <name evidence="4" type="ORF">SAMN05446037_1003314</name>
</gene>
<organism evidence="4 5">
    <name type="scientific">Anaerovirgula multivorans</name>
    <dbReference type="NCBI Taxonomy" id="312168"/>
    <lineage>
        <taxon>Bacteria</taxon>
        <taxon>Bacillati</taxon>
        <taxon>Bacillota</taxon>
        <taxon>Clostridia</taxon>
        <taxon>Peptostreptococcales</taxon>
        <taxon>Natronincolaceae</taxon>
        <taxon>Anaerovirgula</taxon>
    </lineage>
</organism>
<evidence type="ECO:0000259" key="3">
    <source>
        <dbReference type="PROSITE" id="PS50977"/>
    </source>
</evidence>
<keyword evidence="5" id="KW-1185">Reference proteome</keyword>
<evidence type="ECO:0000256" key="2">
    <source>
        <dbReference type="PROSITE-ProRule" id="PRU00335"/>
    </source>
</evidence>
<accession>A0A239BI95</accession>
<dbReference type="EMBL" id="FZOJ01000003">
    <property type="protein sequence ID" value="SNS07877.1"/>
    <property type="molecule type" value="Genomic_DNA"/>
</dbReference>